<dbReference type="PANTHER" id="PTHR10683:SF40">
    <property type="entry name" value="FRUCTOSE-6-PHOSPHATE ALDOLASE 1-RELATED"/>
    <property type="match status" value="1"/>
</dbReference>
<dbReference type="InterPro" id="IPR018225">
    <property type="entry name" value="Transaldolase_AS"/>
</dbReference>
<dbReference type="OrthoDB" id="9807051at2"/>
<dbReference type="EMBL" id="DF968180">
    <property type="protein sequence ID" value="GAP39881.1"/>
    <property type="molecule type" value="Genomic_DNA"/>
</dbReference>
<dbReference type="InterPro" id="IPR013785">
    <property type="entry name" value="Aldolase_TIM"/>
</dbReference>
<dbReference type="SUPFAM" id="SSF51569">
    <property type="entry name" value="Aldolase"/>
    <property type="match status" value="1"/>
</dbReference>
<dbReference type="RefSeq" id="WP_062278680.1">
    <property type="nucleotide sequence ID" value="NZ_DF968180.1"/>
</dbReference>
<dbReference type="Proteomes" id="UP000053370">
    <property type="component" value="Unassembled WGS sequence"/>
</dbReference>
<sequence>MKLYGDTANLDELREMESMGLLSGVTTNPTILSQQGADAMATLRKITALLPDYPIFAQVTAQDHQGMIEQGKKINTAGSHMVVKIPATNEGLKAIAALRKIGIRTCATAILTSAEALLCSLAGASYVAPYTGQNEQVGFSGIQTLKEIVTILKTADTDTEVLAASIEKPQELAEVAMTGAQIATITYQQMMDVCGRAAPLTGFYVDRFFNDWNRNHCYF</sequence>
<name>A0A0K8PB60_9CHLR</name>
<dbReference type="PANTHER" id="PTHR10683">
    <property type="entry name" value="TRANSALDOLASE"/>
    <property type="match status" value="1"/>
</dbReference>
<dbReference type="PROSITE" id="PS01054">
    <property type="entry name" value="TRANSALDOLASE_1"/>
    <property type="match status" value="1"/>
</dbReference>
<evidence type="ECO:0000313" key="3">
    <source>
        <dbReference type="Proteomes" id="UP000053370"/>
    </source>
</evidence>
<dbReference type="AlphaFoldDB" id="A0A0K8PB60"/>
<keyword evidence="1" id="KW-0704">Schiff base</keyword>
<dbReference type="GO" id="GO:0005975">
    <property type="term" value="P:carbohydrate metabolic process"/>
    <property type="evidence" value="ECO:0007669"/>
    <property type="project" value="InterPro"/>
</dbReference>
<dbReference type="InterPro" id="IPR001585">
    <property type="entry name" value="TAL/FSA"/>
</dbReference>
<dbReference type="Pfam" id="PF00923">
    <property type="entry name" value="TAL_FSA"/>
    <property type="match status" value="1"/>
</dbReference>
<keyword evidence="3" id="KW-1185">Reference proteome</keyword>
<dbReference type="Gene3D" id="3.20.20.70">
    <property type="entry name" value="Aldolase class I"/>
    <property type="match status" value="1"/>
</dbReference>
<dbReference type="PATRIC" id="fig|1678840.3.peg.997"/>
<accession>A0A0K8PB60</accession>
<reference evidence="2" key="1">
    <citation type="journal article" date="2015" name="Genome Announc.">
        <title>Draft Genome Sequence of Anaerolineae Strain TC1, a Novel Isolate from a Methanogenic Wastewater Treatment System.</title>
        <authorList>
            <person name="Matsuura N."/>
            <person name="Tourlousse D.M."/>
            <person name="Sun L."/>
            <person name="Toyonaga M."/>
            <person name="Kuroda K."/>
            <person name="Ohashi A."/>
            <person name="Cruz R."/>
            <person name="Yamaguchi T."/>
            <person name="Sekiguchi Y."/>
        </authorList>
    </citation>
    <scope>NUCLEOTIDE SEQUENCE [LARGE SCALE GENOMIC DNA]</scope>
    <source>
        <strain evidence="2">TC1</strain>
    </source>
</reference>
<dbReference type="STRING" id="1678840.ATC1_12418"/>
<protein>
    <submittedName>
        <fullName evidence="2">Transaldolase</fullName>
    </submittedName>
</protein>
<proteinExistence type="predicted"/>
<evidence type="ECO:0000313" key="2">
    <source>
        <dbReference type="EMBL" id="GAP39881.1"/>
    </source>
</evidence>
<evidence type="ECO:0000256" key="1">
    <source>
        <dbReference type="ARBA" id="ARBA00023270"/>
    </source>
</evidence>
<organism evidence="2">
    <name type="scientific">Flexilinea flocculi</name>
    <dbReference type="NCBI Taxonomy" id="1678840"/>
    <lineage>
        <taxon>Bacteria</taxon>
        <taxon>Bacillati</taxon>
        <taxon>Chloroflexota</taxon>
        <taxon>Anaerolineae</taxon>
        <taxon>Anaerolineales</taxon>
        <taxon>Anaerolineaceae</taxon>
        <taxon>Flexilinea</taxon>
    </lineage>
</organism>
<gene>
    <name evidence="2" type="ORF">ATC1_12418</name>
</gene>